<sequence>MYKDWTYGPLLLLGCCLVIAMKISLLIYSALPCKLLLSYDSMRCFNVLEMIQVVCQFPCPSNRAYCNSNGVFPYYSA</sequence>
<dbReference type="PROSITE" id="PS51257">
    <property type="entry name" value="PROKAR_LIPOPROTEIN"/>
    <property type="match status" value="1"/>
</dbReference>
<keyword evidence="1" id="KW-0472">Membrane</keyword>
<dbReference type="AlphaFoldDB" id="A0A6A6RJ04"/>
<reference evidence="2" key="1">
    <citation type="journal article" date="2020" name="Stud. Mycol.">
        <title>101 Dothideomycetes genomes: a test case for predicting lifestyles and emergence of pathogens.</title>
        <authorList>
            <person name="Haridas S."/>
            <person name="Albert R."/>
            <person name="Binder M."/>
            <person name="Bloem J."/>
            <person name="Labutti K."/>
            <person name="Salamov A."/>
            <person name="Andreopoulos B."/>
            <person name="Baker S."/>
            <person name="Barry K."/>
            <person name="Bills G."/>
            <person name="Bluhm B."/>
            <person name="Cannon C."/>
            <person name="Castanera R."/>
            <person name="Culley D."/>
            <person name="Daum C."/>
            <person name="Ezra D."/>
            <person name="Gonzalez J."/>
            <person name="Henrissat B."/>
            <person name="Kuo A."/>
            <person name="Liang C."/>
            <person name="Lipzen A."/>
            <person name="Lutzoni F."/>
            <person name="Magnuson J."/>
            <person name="Mondo S."/>
            <person name="Nolan M."/>
            <person name="Ohm R."/>
            <person name="Pangilinan J."/>
            <person name="Park H.-J."/>
            <person name="Ramirez L."/>
            <person name="Alfaro M."/>
            <person name="Sun H."/>
            <person name="Tritt A."/>
            <person name="Yoshinaga Y."/>
            <person name="Zwiers L.-H."/>
            <person name="Turgeon B."/>
            <person name="Goodwin S."/>
            <person name="Spatafora J."/>
            <person name="Crous P."/>
            <person name="Grigoriev I."/>
        </authorList>
    </citation>
    <scope>NUCLEOTIDE SEQUENCE</scope>
    <source>
        <strain evidence="2">CBS 269.34</strain>
    </source>
</reference>
<gene>
    <name evidence="2" type="ORF">BU16DRAFT_37185</name>
</gene>
<name>A0A6A6RJ04_9PEZI</name>
<evidence type="ECO:0000313" key="3">
    <source>
        <dbReference type="Proteomes" id="UP000799750"/>
    </source>
</evidence>
<protein>
    <submittedName>
        <fullName evidence="2">Uncharacterized protein</fullName>
    </submittedName>
</protein>
<organism evidence="2 3">
    <name type="scientific">Lophium mytilinum</name>
    <dbReference type="NCBI Taxonomy" id="390894"/>
    <lineage>
        <taxon>Eukaryota</taxon>
        <taxon>Fungi</taxon>
        <taxon>Dikarya</taxon>
        <taxon>Ascomycota</taxon>
        <taxon>Pezizomycotina</taxon>
        <taxon>Dothideomycetes</taxon>
        <taxon>Pleosporomycetidae</taxon>
        <taxon>Mytilinidiales</taxon>
        <taxon>Mytilinidiaceae</taxon>
        <taxon>Lophium</taxon>
    </lineage>
</organism>
<keyword evidence="1" id="KW-1133">Transmembrane helix</keyword>
<keyword evidence="1" id="KW-0812">Transmembrane</keyword>
<evidence type="ECO:0000256" key="1">
    <source>
        <dbReference type="SAM" id="Phobius"/>
    </source>
</evidence>
<dbReference type="Proteomes" id="UP000799750">
    <property type="component" value="Unassembled WGS sequence"/>
</dbReference>
<proteinExistence type="predicted"/>
<feature type="transmembrane region" description="Helical" evidence="1">
    <location>
        <begin position="6"/>
        <end position="28"/>
    </location>
</feature>
<keyword evidence="3" id="KW-1185">Reference proteome</keyword>
<evidence type="ECO:0000313" key="2">
    <source>
        <dbReference type="EMBL" id="KAF2503333.1"/>
    </source>
</evidence>
<dbReference type="EMBL" id="MU004181">
    <property type="protein sequence ID" value="KAF2503333.1"/>
    <property type="molecule type" value="Genomic_DNA"/>
</dbReference>
<accession>A0A6A6RJ04</accession>